<evidence type="ECO:0000256" key="2">
    <source>
        <dbReference type="ARBA" id="ARBA00022679"/>
    </source>
</evidence>
<keyword evidence="1 5" id="KW-0489">Methyltransferase</keyword>
<keyword evidence="5" id="KW-0479">Metal-binding</keyword>
<dbReference type="PANTHER" id="PTHR43464:SF19">
    <property type="entry name" value="UBIQUINONE BIOSYNTHESIS O-METHYLTRANSFERASE, MITOCHONDRIAL"/>
    <property type="match status" value="1"/>
</dbReference>
<comment type="cofactor">
    <cofactor evidence="5">
        <name>Mg(2+)</name>
        <dbReference type="ChEBI" id="CHEBI:18420"/>
    </cofactor>
</comment>
<dbReference type="InterPro" id="IPR029063">
    <property type="entry name" value="SAM-dependent_MTases_sf"/>
</dbReference>
<evidence type="ECO:0000256" key="1">
    <source>
        <dbReference type="ARBA" id="ARBA00022603"/>
    </source>
</evidence>
<protein>
    <recommendedName>
        <fullName evidence="5">Ubiquinone biosynthesis O-methyltransferase, mitochondrial</fullName>
    </recommendedName>
    <alternativeName>
        <fullName evidence="5">3-demethylubiquinol 3-O-methyltransferase</fullName>
        <ecNumber evidence="5">2.1.1.64</ecNumber>
    </alternativeName>
    <alternativeName>
        <fullName evidence="5">3-demethylubiquinone 3-O-methyltransferase</fullName>
        <ecNumber evidence="5">2.1.1.-</ecNumber>
    </alternativeName>
    <alternativeName>
        <fullName evidence="5">Polyprenyldihydroxybenzoate methyltransferase</fullName>
        <ecNumber evidence="5">2.1.1.114</ecNumber>
    </alternativeName>
</protein>
<accession>A0A9P0DKZ5</accession>
<dbReference type="EC" id="2.1.1.114" evidence="5"/>
<comment type="subcellular location">
    <subcellularLocation>
        <location evidence="5">Mitochondrion inner membrane</location>
        <topology evidence="5">Peripheral membrane protein</topology>
        <orientation evidence="5">Matrix side</orientation>
    </subcellularLocation>
</comment>
<dbReference type="SUPFAM" id="SSF53335">
    <property type="entry name" value="S-adenosyl-L-methionine-dependent methyltransferases"/>
    <property type="match status" value="1"/>
</dbReference>
<keyword evidence="4 5" id="KW-0949">S-adenosyl-L-methionine</keyword>
<feature type="binding site" evidence="5">
    <location>
        <position position="153"/>
    </location>
    <ligand>
        <name>S-adenosyl-L-methionine</name>
        <dbReference type="ChEBI" id="CHEBI:59789"/>
    </ligand>
</feature>
<comment type="similarity">
    <text evidence="5">Belongs to the class I-like SAM-binding methyltransferase superfamily. UbiG/COQ3 family.</text>
</comment>
<dbReference type="NCBIfam" id="TIGR01983">
    <property type="entry name" value="UbiG"/>
    <property type="match status" value="1"/>
</dbReference>
<dbReference type="GO" id="GO:0046872">
    <property type="term" value="F:metal ion binding"/>
    <property type="evidence" value="ECO:0007669"/>
    <property type="project" value="UniProtKB-KW"/>
</dbReference>
<evidence type="ECO:0000256" key="5">
    <source>
        <dbReference type="HAMAP-Rule" id="MF_03190"/>
    </source>
</evidence>
<dbReference type="GO" id="GO:0061542">
    <property type="term" value="F:3-demethylubiquinol 3-O-methyltransferase activity"/>
    <property type="evidence" value="ECO:0007669"/>
    <property type="project" value="UniProtKB-UniRule"/>
</dbReference>
<dbReference type="EC" id="2.1.1.-" evidence="5"/>
<keyword evidence="7" id="KW-1185">Reference proteome</keyword>
<dbReference type="GO" id="GO:0010420">
    <property type="term" value="F:polyprenyldihydroxybenzoate methyltransferase activity"/>
    <property type="evidence" value="ECO:0007669"/>
    <property type="project" value="UniProtKB-UniRule"/>
</dbReference>
<name>A0A9P0DKZ5_PHACE</name>
<dbReference type="HAMAP" id="MF_00472">
    <property type="entry name" value="UbiG"/>
    <property type="match status" value="1"/>
</dbReference>
<feature type="binding site" evidence="5">
    <location>
        <position position="157"/>
    </location>
    <ligand>
        <name>Mg(2+)</name>
        <dbReference type="ChEBI" id="CHEBI:18420"/>
    </ligand>
</feature>
<dbReference type="PANTHER" id="PTHR43464">
    <property type="entry name" value="METHYLTRANSFERASE"/>
    <property type="match status" value="1"/>
</dbReference>
<dbReference type="GO" id="GO:0031314">
    <property type="term" value="C:extrinsic component of mitochondrial inner membrane"/>
    <property type="evidence" value="ECO:0007669"/>
    <property type="project" value="UniProtKB-UniRule"/>
</dbReference>
<keyword evidence="5" id="KW-0460">Magnesium</keyword>
<feature type="binding site" evidence="5">
    <location>
        <position position="88"/>
    </location>
    <ligand>
        <name>S-adenosyl-L-methionine</name>
        <dbReference type="ChEBI" id="CHEBI:59789"/>
    </ligand>
</feature>
<gene>
    <name evidence="5" type="primary">coq3</name>
    <name evidence="6" type="ORF">PHAECO_LOCUS8167</name>
</gene>
<reference evidence="6" key="2">
    <citation type="submission" date="2022-10" db="EMBL/GenBank/DDBJ databases">
        <authorList>
            <consortium name="ENA_rothamsted_submissions"/>
            <consortium name="culmorum"/>
            <person name="King R."/>
        </authorList>
    </citation>
    <scope>NUCLEOTIDE SEQUENCE</scope>
</reference>
<evidence type="ECO:0000313" key="7">
    <source>
        <dbReference type="Proteomes" id="UP001153737"/>
    </source>
</evidence>
<dbReference type="OrthoDB" id="6815431at2759"/>
<feature type="binding site" evidence="5">
    <location>
        <position position="54"/>
    </location>
    <ligand>
        <name>S-adenosyl-L-methionine</name>
        <dbReference type="ChEBI" id="CHEBI:59789"/>
    </ligand>
</feature>
<dbReference type="AlphaFoldDB" id="A0A9P0DKZ5"/>
<evidence type="ECO:0000256" key="4">
    <source>
        <dbReference type="ARBA" id="ARBA00022691"/>
    </source>
</evidence>
<dbReference type="GO" id="GO:0032259">
    <property type="term" value="P:methylation"/>
    <property type="evidence" value="ECO:0007669"/>
    <property type="project" value="UniProtKB-KW"/>
</dbReference>
<comment type="pathway">
    <text evidence="5">Cofactor biosynthesis; ubiquinone biosynthesis.</text>
</comment>
<comment type="catalytic activity">
    <reaction evidence="5">
        <text>a 3,4-dihydroxy-5-(all-trans-polyprenyl)benzoate + S-adenosyl-L-methionine = a 4-hydroxy-3-methoxy-5-(all-trans-polyprenyl)benzoate + S-adenosyl-L-homocysteine + H(+)</text>
        <dbReference type="Rhea" id="RHEA:44452"/>
        <dbReference type="Rhea" id="RHEA-COMP:10930"/>
        <dbReference type="Rhea" id="RHEA-COMP:10931"/>
        <dbReference type="ChEBI" id="CHEBI:15378"/>
        <dbReference type="ChEBI" id="CHEBI:57856"/>
        <dbReference type="ChEBI" id="CHEBI:59789"/>
        <dbReference type="ChEBI" id="CHEBI:64694"/>
        <dbReference type="ChEBI" id="CHEBI:84443"/>
        <dbReference type="EC" id="2.1.1.114"/>
    </reaction>
</comment>
<feature type="binding site" evidence="5">
    <location>
        <position position="158"/>
    </location>
    <ligand>
        <name>Mg(2+)</name>
        <dbReference type="ChEBI" id="CHEBI:18420"/>
    </ligand>
</feature>
<feature type="binding site" evidence="5">
    <location>
        <position position="109"/>
    </location>
    <ligand>
        <name>S-adenosyl-L-methionine</name>
        <dbReference type="ChEBI" id="CHEBI:59789"/>
    </ligand>
</feature>
<sequence>MLKGVLKKKWNQRLLATTAKNIDNLEIEQFQKFTSEWWDEFGPLKPLHSMNKLRVPFFRDAIMNTRTDSLERVKRPLPLAGISILDVGCGGGILSEPLARLGSNVTGIDANPEIINLAKKHNEEHFLNITYQTTSVEEHASENADKYDAIVASEIIEHVSNKNEFLEACLRCLKPKGSIFITTINRTRLSKFAGIFMAENILRLVPKGTHQYEKFIEPHKVQLILENGNCRTEVIHGMVYNFITNTWHWSSDTSINYALHAVKLNV</sequence>
<keyword evidence="3 5" id="KW-0831">Ubiquinone biosynthesis</keyword>
<dbReference type="InterPro" id="IPR010233">
    <property type="entry name" value="UbiG_MeTrfase"/>
</dbReference>
<comment type="catalytic activity">
    <reaction evidence="5">
        <text>a 3-demethylubiquinone + S-adenosyl-L-methionine = a ubiquinone + S-adenosyl-L-homocysteine</text>
        <dbReference type="Rhea" id="RHEA:81215"/>
        <dbReference type="Rhea" id="RHEA-COMP:9565"/>
        <dbReference type="Rhea" id="RHEA-COMP:19654"/>
        <dbReference type="ChEBI" id="CHEBI:16389"/>
        <dbReference type="ChEBI" id="CHEBI:57856"/>
        <dbReference type="ChEBI" id="CHEBI:59789"/>
        <dbReference type="ChEBI" id="CHEBI:231825"/>
    </reaction>
</comment>
<reference evidence="6" key="1">
    <citation type="submission" date="2022-01" db="EMBL/GenBank/DDBJ databases">
        <authorList>
            <person name="King R."/>
        </authorList>
    </citation>
    <scope>NUCLEOTIDE SEQUENCE</scope>
</reference>
<keyword evidence="5" id="KW-0472">Membrane</keyword>
<keyword evidence="5" id="KW-0496">Mitochondrion</keyword>
<organism evidence="6 7">
    <name type="scientific">Phaedon cochleariae</name>
    <name type="common">Mustard beetle</name>
    <dbReference type="NCBI Taxonomy" id="80249"/>
    <lineage>
        <taxon>Eukaryota</taxon>
        <taxon>Metazoa</taxon>
        <taxon>Ecdysozoa</taxon>
        <taxon>Arthropoda</taxon>
        <taxon>Hexapoda</taxon>
        <taxon>Insecta</taxon>
        <taxon>Pterygota</taxon>
        <taxon>Neoptera</taxon>
        <taxon>Endopterygota</taxon>
        <taxon>Coleoptera</taxon>
        <taxon>Polyphaga</taxon>
        <taxon>Cucujiformia</taxon>
        <taxon>Chrysomeloidea</taxon>
        <taxon>Chrysomelidae</taxon>
        <taxon>Chrysomelinae</taxon>
        <taxon>Chrysomelini</taxon>
        <taxon>Phaedon</taxon>
    </lineage>
</organism>
<dbReference type="Pfam" id="PF13489">
    <property type="entry name" value="Methyltransf_23"/>
    <property type="match status" value="1"/>
</dbReference>
<dbReference type="Gene3D" id="3.40.50.150">
    <property type="entry name" value="Vaccinia Virus protein VP39"/>
    <property type="match status" value="1"/>
</dbReference>
<comment type="catalytic activity">
    <reaction evidence="5">
        <text>a 3-demethylubiquinol + S-adenosyl-L-methionine = a ubiquinol + S-adenosyl-L-homocysteine + H(+)</text>
        <dbReference type="Rhea" id="RHEA:44380"/>
        <dbReference type="Rhea" id="RHEA-COMP:9566"/>
        <dbReference type="Rhea" id="RHEA-COMP:10914"/>
        <dbReference type="ChEBI" id="CHEBI:15378"/>
        <dbReference type="ChEBI" id="CHEBI:17976"/>
        <dbReference type="ChEBI" id="CHEBI:57856"/>
        <dbReference type="ChEBI" id="CHEBI:59789"/>
        <dbReference type="ChEBI" id="CHEBI:84422"/>
        <dbReference type="EC" id="2.1.1.64"/>
    </reaction>
</comment>
<dbReference type="CDD" id="cd02440">
    <property type="entry name" value="AdoMet_MTases"/>
    <property type="match status" value="1"/>
</dbReference>
<proteinExistence type="inferred from homology"/>
<dbReference type="EMBL" id="OU896710">
    <property type="protein sequence ID" value="CAH1163921.1"/>
    <property type="molecule type" value="Genomic_DNA"/>
</dbReference>
<dbReference type="EC" id="2.1.1.64" evidence="5"/>
<comment type="function">
    <text evidence="5">O-methyltransferase required for two non-consecutive steps during ubiquinone biosynthesis. Catalyzes the 2 O-methylation of 3,4-dihydroxy-5-(all-trans-polyprenyl)benzoic acid into 4-hydroxy-3-methoxy-5-(all-trans-polyprenyl)benzoic acid. Also catalyzes the last step of ubiquinone biosynthesis by mediating methylation of 3-demethylubiquinone into ubiquinone. Also able to mediate the methylation of 3-demethylubiquinol into ubiquinol.</text>
</comment>
<feature type="binding site" evidence="5">
    <location>
        <position position="154"/>
    </location>
    <ligand>
        <name>Mg(2+)</name>
        <dbReference type="ChEBI" id="CHEBI:18420"/>
    </ligand>
</feature>
<dbReference type="Proteomes" id="UP001153737">
    <property type="component" value="Chromosome 4"/>
</dbReference>
<keyword evidence="5" id="KW-0999">Mitochondrion inner membrane</keyword>
<evidence type="ECO:0000256" key="3">
    <source>
        <dbReference type="ARBA" id="ARBA00022688"/>
    </source>
</evidence>
<evidence type="ECO:0000313" key="6">
    <source>
        <dbReference type="EMBL" id="CAH1163921.1"/>
    </source>
</evidence>
<keyword evidence="2 5" id="KW-0808">Transferase</keyword>
<comment type="subunit">
    <text evidence="5">Component of a multi-subunit COQ enzyme complex.</text>
</comment>